<dbReference type="Pfam" id="PF18536">
    <property type="entry name" value="DUF5623"/>
    <property type="match status" value="1"/>
</dbReference>
<gene>
    <name evidence="2" type="ORF">Q4F19_08320</name>
</gene>
<dbReference type="Proteomes" id="UP001169764">
    <property type="component" value="Unassembled WGS sequence"/>
</dbReference>
<accession>A0ABT8Y7U0</accession>
<evidence type="ECO:0000259" key="1">
    <source>
        <dbReference type="Pfam" id="PF18536"/>
    </source>
</evidence>
<feature type="domain" description="DUF5623" evidence="1">
    <location>
        <begin position="309"/>
        <end position="425"/>
    </location>
</feature>
<keyword evidence="3" id="KW-1185">Reference proteome</keyword>
<dbReference type="Gene3D" id="1.20.1260.40">
    <property type="match status" value="1"/>
</dbReference>
<dbReference type="RefSeq" id="WP_303541507.1">
    <property type="nucleotide sequence ID" value="NZ_JAUOTP010000003.1"/>
</dbReference>
<protein>
    <submittedName>
        <fullName evidence="2">DUF5623 domain-containing protein</fullName>
    </submittedName>
</protein>
<name>A0ABT8Y7U0_9SPHN</name>
<reference evidence="2" key="1">
    <citation type="submission" date="2023-07" db="EMBL/GenBank/DDBJ databases">
        <authorList>
            <person name="Kim M."/>
        </authorList>
    </citation>
    <scope>NUCLEOTIDE SEQUENCE</scope>
    <source>
        <strain evidence="2">BIUV-7</strain>
    </source>
</reference>
<evidence type="ECO:0000313" key="3">
    <source>
        <dbReference type="Proteomes" id="UP001169764"/>
    </source>
</evidence>
<dbReference type="EMBL" id="JAUOTP010000003">
    <property type="protein sequence ID" value="MDO6414383.1"/>
    <property type="molecule type" value="Genomic_DNA"/>
</dbReference>
<sequence>MVIDDLRPTTLDGVKSLAAQLSKERGIQHLKALDFAARAANCENFKHARHTLPARGTGLQHPYVLLTIYWTDKDRRWQAGRETLRIELARPILDTCNRALLKEVRGFGNLRMAAPDHFVCDTISPNQDYARERLTTAERSLRFMERTGLMPTRDFRRAYPNRQADDKLPGNDHSTDWVDPATGQFILVDEPYRRAPDDAERADWMARTGWRVTKTSWPGMYYPHSCELHVATDVRTGYDFDGLVAKIEAMPAPLLAKDWAGVTAAGWETFVSPMAKTPQDHRRARCRGTIYPSATKTSVPYSYNMGCDRRRPNGTMPVEGHIDVGSIIKAVLRTGHRPYGAYRRLNSLRSTLEDWFSLEIGRGQMEGPEFFDVYYHEGESENPYVERASSKDGVLGLLAELKAKLQAAYPDSAPLRAELHLVTTSIRLVERMKPGAD</sequence>
<proteinExistence type="predicted"/>
<evidence type="ECO:0000313" key="2">
    <source>
        <dbReference type="EMBL" id="MDO6414383.1"/>
    </source>
</evidence>
<organism evidence="2 3">
    <name type="scientific">Sphingomonas natans</name>
    <dbReference type="NCBI Taxonomy" id="3063330"/>
    <lineage>
        <taxon>Bacteria</taxon>
        <taxon>Pseudomonadati</taxon>
        <taxon>Pseudomonadota</taxon>
        <taxon>Alphaproteobacteria</taxon>
        <taxon>Sphingomonadales</taxon>
        <taxon>Sphingomonadaceae</taxon>
        <taxon>Sphingomonas</taxon>
    </lineage>
</organism>
<dbReference type="InterPro" id="IPR040531">
    <property type="entry name" value="DUF5623"/>
</dbReference>
<comment type="caution">
    <text evidence="2">The sequence shown here is derived from an EMBL/GenBank/DDBJ whole genome shotgun (WGS) entry which is preliminary data.</text>
</comment>